<keyword evidence="5" id="KW-1185">Reference proteome</keyword>
<keyword evidence="1 4" id="KW-0808">Transferase</keyword>
<dbReference type="RefSeq" id="WP_124798686.1">
    <property type="nucleotide sequence ID" value="NZ_CP034170.1"/>
</dbReference>
<evidence type="ECO:0000313" key="5">
    <source>
        <dbReference type="Proteomes" id="UP000268084"/>
    </source>
</evidence>
<dbReference type="InterPro" id="IPR000182">
    <property type="entry name" value="GNAT_dom"/>
</dbReference>
<evidence type="ECO:0000313" key="4">
    <source>
        <dbReference type="EMBL" id="AZI57875.1"/>
    </source>
</evidence>
<dbReference type="KEGG" id="nak:EH165_06640"/>
<dbReference type="EMBL" id="CP034170">
    <property type="protein sequence ID" value="AZI57875.1"/>
    <property type="molecule type" value="Genomic_DNA"/>
</dbReference>
<dbReference type="OrthoDB" id="9775595at2"/>
<proteinExistence type="predicted"/>
<evidence type="ECO:0000256" key="1">
    <source>
        <dbReference type="ARBA" id="ARBA00022679"/>
    </source>
</evidence>
<keyword evidence="2" id="KW-0012">Acyltransferase</keyword>
<dbReference type="GO" id="GO:0016747">
    <property type="term" value="F:acyltransferase activity, transferring groups other than amino-acyl groups"/>
    <property type="evidence" value="ECO:0007669"/>
    <property type="project" value="InterPro"/>
</dbReference>
<dbReference type="Proteomes" id="UP000268084">
    <property type="component" value="Chromosome"/>
</dbReference>
<sequence>MKIVEISMLDLEAIAACGWQGTHTAHVGKWLLRAGSGFTGRANSVLPLGAADRPLDDALEVVDEFYSRAQLPPQFQLPFTAATPHPLAPSLIERGWRAEDLTNVLTTSIAGLPAVSGRPLPPAQFAAAPNHRWLSGYLYRGAPLPPGALAVLTRADSPVFLTLTDTVTDSLLAVARGIVTDGWLGITAVTVAAQHRRRGIASHVLTELAGWARQRGAHSVYLQVDAGNAAALALYRGAGFVVQHQYEYYRKSGSSV</sequence>
<dbReference type="PANTHER" id="PTHR43420:SF12">
    <property type="entry name" value="N-ACETYLTRANSFERASE DOMAIN-CONTAINING PROTEIN"/>
    <property type="match status" value="1"/>
</dbReference>
<accession>A0A3G8ZM17</accession>
<evidence type="ECO:0000259" key="3">
    <source>
        <dbReference type="PROSITE" id="PS51186"/>
    </source>
</evidence>
<organism evidence="4 5">
    <name type="scientific">Nakamurella antarctica</name>
    <dbReference type="NCBI Taxonomy" id="1902245"/>
    <lineage>
        <taxon>Bacteria</taxon>
        <taxon>Bacillati</taxon>
        <taxon>Actinomycetota</taxon>
        <taxon>Actinomycetes</taxon>
        <taxon>Nakamurellales</taxon>
        <taxon>Nakamurellaceae</taxon>
        <taxon>Nakamurella</taxon>
    </lineage>
</organism>
<name>A0A3G8ZM17_9ACTN</name>
<dbReference type="PANTHER" id="PTHR43420">
    <property type="entry name" value="ACETYLTRANSFERASE"/>
    <property type="match status" value="1"/>
</dbReference>
<dbReference type="InterPro" id="IPR056935">
    <property type="entry name" value="Rv0428c-like_C"/>
</dbReference>
<dbReference type="InterPro" id="IPR016181">
    <property type="entry name" value="Acyl_CoA_acyltransferase"/>
</dbReference>
<reference evidence="4 5" key="1">
    <citation type="submission" date="2018-11" db="EMBL/GenBank/DDBJ databases">
        <authorList>
            <person name="Da X."/>
        </authorList>
    </citation>
    <scope>NUCLEOTIDE SEQUENCE [LARGE SCALE GENOMIC DNA]</scope>
    <source>
        <strain evidence="4 5">S14-144</strain>
    </source>
</reference>
<dbReference type="InterPro" id="IPR050680">
    <property type="entry name" value="YpeA/RimI_acetyltransf"/>
</dbReference>
<evidence type="ECO:0000256" key="2">
    <source>
        <dbReference type="ARBA" id="ARBA00023315"/>
    </source>
</evidence>
<dbReference type="PROSITE" id="PS51186">
    <property type="entry name" value="GNAT"/>
    <property type="match status" value="1"/>
</dbReference>
<dbReference type="Gene3D" id="3.40.630.30">
    <property type="match status" value="1"/>
</dbReference>
<dbReference type="AlphaFoldDB" id="A0A3G8ZM17"/>
<gene>
    <name evidence="4" type="ORF">EH165_06640</name>
</gene>
<reference evidence="4 5" key="2">
    <citation type="submission" date="2018-12" db="EMBL/GenBank/DDBJ databases">
        <title>Nakamurella antarcticus sp. nov., isolated from Antarctica South Shetland Islands soil.</title>
        <authorList>
            <person name="Peng F."/>
        </authorList>
    </citation>
    <scope>NUCLEOTIDE SEQUENCE [LARGE SCALE GENOMIC DNA]</scope>
    <source>
        <strain evidence="4 5">S14-144</strain>
    </source>
</reference>
<dbReference type="CDD" id="cd04301">
    <property type="entry name" value="NAT_SF"/>
    <property type="match status" value="1"/>
</dbReference>
<dbReference type="Pfam" id="PF24553">
    <property type="entry name" value="Rv0428c_C"/>
    <property type="match status" value="1"/>
</dbReference>
<feature type="domain" description="N-acetyltransferase" evidence="3">
    <location>
        <begin position="115"/>
        <end position="256"/>
    </location>
</feature>
<protein>
    <submittedName>
        <fullName evidence="4">N-acetyltransferase</fullName>
    </submittedName>
</protein>
<dbReference type="SUPFAM" id="SSF55729">
    <property type="entry name" value="Acyl-CoA N-acyltransferases (Nat)"/>
    <property type="match status" value="1"/>
</dbReference>